<dbReference type="AlphaFoldDB" id="A0A2C6Z332"/>
<keyword evidence="3" id="KW-1185">Reference proteome</keyword>
<proteinExistence type="predicted"/>
<protein>
    <submittedName>
        <fullName evidence="2">Uncharacterized protein</fullName>
    </submittedName>
</protein>
<feature type="region of interest" description="Disordered" evidence="1">
    <location>
        <begin position="78"/>
        <end position="105"/>
    </location>
</feature>
<accession>A0A2C6Z332</accession>
<evidence type="ECO:0000256" key="1">
    <source>
        <dbReference type="SAM" id="MobiDB-lite"/>
    </source>
</evidence>
<dbReference type="Proteomes" id="UP000223527">
    <property type="component" value="Unassembled WGS sequence"/>
</dbReference>
<evidence type="ECO:0000313" key="2">
    <source>
        <dbReference type="EMBL" id="PHK92931.1"/>
    </source>
</evidence>
<dbReference type="EMBL" id="PDNU01000084">
    <property type="protein sequence ID" value="PHK92931.1"/>
    <property type="molecule type" value="Genomic_DNA"/>
</dbReference>
<comment type="caution">
    <text evidence="2">The sequence shown here is derived from an EMBL/GenBank/DDBJ whole genome shotgun (WGS) entry which is preliminary data.</text>
</comment>
<sequence length="105" mass="10229">MAAGIGMADGLQVSLHGGSVSPLSLEDFIGLGGSRFHLGDNTLVCFDGGFGGLDGLVAGGLQGGHLLVEVSVLGPGGRVGPDRQAEAAGQDEAGKAGQDGLQGET</sequence>
<name>A0A2C6Z332_9PROT</name>
<reference evidence="2 3" key="1">
    <citation type="submission" date="2017-10" db="EMBL/GenBank/DDBJ databases">
        <authorList>
            <person name="Banno H."/>
            <person name="Chua N.-H."/>
        </authorList>
    </citation>
    <scope>NUCLEOTIDE SEQUENCE [LARGE SCALE GENOMIC DNA]</scope>
    <source>
        <strain evidence="2 3">YW11</strain>
    </source>
</reference>
<gene>
    <name evidence="2" type="ORF">CR162_21270</name>
</gene>
<evidence type="ECO:0000313" key="3">
    <source>
        <dbReference type="Proteomes" id="UP000223527"/>
    </source>
</evidence>
<organism evidence="2 3">
    <name type="scientific">Teichococcus rhizosphaerae</name>
    <dbReference type="NCBI Taxonomy" id="1335062"/>
    <lineage>
        <taxon>Bacteria</taxon>
        <taxon>Pseudomonadati</taxon>
        <taxon>Pseudomonadota</taxon>
        <taxon>Alphaproteobacteria</taxon>
        <taxon>Acetobacterales</taxon>
        <taxon>Roseomonadaceae</taxon>
        <taxon>Roseomonas</taxon>
    </lineage>
</organism>